<organism evidence="7 8">
    <name type="scientific">Alternaria panax</name>
    <dbReference type="NCBI Taxonomy" id="48097"/>
    <lineage>
        <taxon>Eukaryota</taxon>
        <taxon>Fungi</taxon>
        <taxon>Dikarya</taxon>
        <taxon>Ascomycota</taxon>
        <taxon>Pezizomycotina</taxon>
        <taxon>Dothideomycetes</taxon>
        <taxon>Pleosporomycetidae</taxon>
        <taxon>Pleosporales</taxon>
        <taxon>Pleosporineae</taxon>
        <taxon>Pleosporaceae</taxon>
        <taxon>Alternaria</taxon>
        <taxon>Alternaria sect. Panax</taxon>
    </lineage>
</organism>
<comment type="similarity">
    <text evidence="2">Belongs to the GMC oxidoreductase family.</text>
</comment>
<reference evidence="7" key="1">
    <citation type="submission" date="2021-07" db="EMBL/GenBank/DDBJ databases">
        <title>Genome Resource of American Ginseng Black Spot Pathogen Alternaria panax.</title>
        <authorList>
            <person name="Qiu C."/>
            <person name="Wang W."/>
            <person name="Liu Z."/>
        </authorList>
    </citation>
    <scope>NUCLEOTIDE SEQUENCE</scope>
    <source>
        <strain evidence="7">BNCC115425</strain>
    </source>
</reference>
<dbReference type="GO" id="GO:0050660">
    <property type="term" value="F:flavin adenine dinucleotide binding"/>
    <property type="evidence" value="ECO:0007669"/>
    <property type="project" value="InterPro"/>
</dbReference>
<dbReference type="SUPFAM" id="SSF54373">
    <property type="entry name" value="FAD-linked reductases, C-terminal domain"/>
    <property type="match status" value="1"/>
</dbReference>
<name>A0AAD4NUJ9_9PLEO</name>
<feature type="domain" description="Glucose-methanol-choline oxidoreductase N-terminal" evidence="6">
    <location>
        <begin position="226"/>
        <end position="240"/>
    </location>
</feature>
<dbReference type="AlphaFoldDB" id="A0AAD4NUJ9"/>
<sequence length="388" mass="42455">MANVIIIGGGIAGTVIASRLHERKPSLSIVLTKAGPDLTGNPYVTDPAAAANLHFSEFDYNYSTTPQEHLDGKPRRNVARDVDDQRWTYEGLLPYFKRTEKQFDAEADPSQNGHEGPMHTAYVSSTGRQYPLRDTVSELWTNLGIPHIHGLNDGCPQGICDLVENFWDGMRQTAQCVFLLQGVQVRTSSFVRRVLFDDANTVVGVELTSGETIELNEGGQVIVSAGAYQTPQVVMLSGVGDLYQLVQHNIPVLSDLPTVEKGLAIGSPLFGGPNYENGGPVDFLVRAPIPTHPLKSAIEKDEGLVSNDHLLFKGPRTRLEMLLMYIAIGAESQVTLASSGSSVDPAINPNYYTTESDRHVMREGSCMQMELMLNTAEDKELVESKHFA</sequence>
<evidence type="ECO:0000256" key="4">
    <source>
        <dbReference type="ARBA" id="ARBA00022827"/>
    </source>
</evidence>
<dbReference type="InterPro" id="IPR027424">
    <property type="entry name" value="Glucose_Oxidase_domain_2"/>
</dbReference>
<evidence type="ECO:0000259" key="6">
    <source>
        <dbReference type="PROSITE" id="PS00624"/>
    </source>
</evidence>
<accession>A0AAD4NUJ9</accession>
<keyword evidence="4" id="KW-0274">FAD</keyword>
<dbReference type="EMBL" id="JAANER010000002">
    <property type="protein sequence ID" value="KAG9193975.1"/>
    <property type="molecule type" value="Genomic_DNA"/>
</dbReference>
<dbReference type="InterPro" id="IPR036188">
    <property type="entry name" value="FAD/NAD-bd_sf"/>
</dbReference>
<evidence type="ECO:0000256" key="1">
    <source>
        <dbReference type="ARBA" id="ARBA00001974"/>
    </source>
</evidence>
<evidence type="ECO:0000313" key="8">
    <source>
        <dbReference type="Proteomes" id="UP001199106"/>
    </source>
</evidence>
<comment type="caution">
    <text evidence="7">The sequence shown here is derived from an EMBL/GenBank/DDBJ whole genome shotgun (WGS) entry which is preliminary data.</text>
</comment>
<comment type="cofactor">
    <cofactor evidence="1">
        <name>FAD</name>
        <dbReference type="ChEBI" id="CHEBI:57692"/>
    </cofactor>
</comment>
<dbReference type="Pfam" id="PF00732">
    <property type="entry name" value="GMC_oxred_N"/>
    <property type="match status" value="1"/>
</dbReference>
<keyword evidence="8" id="KW-1185">Reference proteome</keyword>
<dbReference type="Gene3D" id="4.10.450.10">
    <property type="entry name" value="Glucose Oxidase, domain 2"/>
    <property type="match status" value="1"/>
</dbReference>
<dbReference type="Gene3D" id="3.50.50.60">
    <property type="entry name" value="FAD/NAD(P)-binding domain"/>
    <property type="match status" value="2"/>
</dbReference>
<proteinExistence type="inferred from homology"/>
<evidence type="ECO:0000313" key="7">
    <source>
        <dbReference type="EMBL" id="KAG9193975.1"/>
    </source>
</evidence>
<dbReference type="PANTHER" id="PTHR11552:SF123">
    <property type="entry name" value="GMC OXIDOREDUCTASE (AFU_ORTHOLOGUE AFUA_2G01770)-RELATED"/>
    <property type="match status" value="1"/>
</dbReference>
<dbReference type="PANTHER" id="PTHR11552">
    <property type="entry name" value="GLUCOSE-METHANOL-CHOLINE GMC OXIDOREDUCTASE"/>
    <property type="match status" value="1"/>
</dbReference>
<dbReference type="GO" id="GO:0016614">
    <property type="term" value="F:oxidoreductase activity, acting on CH-OH group of donors"/>
    <property type="evidence" value="ECO:0007669"/>
    <property type="project" value="InterPro"/>
</dbReference>
<dbReference type="SUPFAM" id="SSF51905">
    <property type="entry name" value="FAD/NAD(P)-binding domain"/>
    <property type="match status" value="1"/>
</dbReference>
<evidence type="ECO:0000256" key="3">
    <source>
        <dbReference type="ARBA" id="ARBA00022630"/>
    </source>
</evidence>
<dbReference type="InterPro" id="IPR000172">
    <property type="entry name" value="GMC_OxRdtase_N"/>
</dbReference>
<keyword evidence="5" id="KW-0560">Oxidoreductase</keyword>
<evidence type="ECO:0000256" key="5">
    <source>
        <dbReference type="ARBA" id="ARBA00023002"/>
    </source>
</evidence>
<evidence type="ECO:0000256" key="2">
    <source>
        <dbReference type="ARBA" id="ARBA00010790"/>
    </source>
</evidence>
<protein>
    <recommendedName>
        <fullName evidence="6">Glucose-methanol-choline oxidoreductase N-terminal domain-containing protein</fullName>
    </recommendedName>
</protein>
<keyword evidence="3" id="KW-0285">Flavoprotein</keyword>
<dbReference type="PROSITE" id="PS00624">
    <property type="entry name" value="GMC_OXRED_2"/>
    <property type="match status" value="1"/>
</dbReference>
<dbReference type="Proteomes" id="UP001199106">
    <property type="component" value="Unassembled WGS sequence"/>
</dbReference>
<dbReference type="InterPro" id="IPR012132">
    <property type="entry name" value="GMC_OxRdtase"/>
</dbReference>
<dbReference type="Gene3D" id="3.30.560.10">
    <property type="entry name" value="Glucose Oxidase, domain 3"/>
    <property type="match status" value="3"/>
</dbReference>
<gene>
    <name evidence="7" type="ORF">G6011_04010</name>
</gene>